<dbReference type="Pfam" id="PF04074">
    <property type="entry name" value="DUF386"/>
    <property type="match status" value="1"/>
</dbReference>
<accession>A0ABT6ZL29</accession>
<dbReference type="Proteomes" id="UP001431693">
    <property type="component" value="Unassembled WGS sequence"/>
</dbReference>
<name>A0ABT6ZL29_9ACTN</name>
<comment type="caution">
    <text evidence="1">The sequence shown here is derived from an EMBL/GenBank/DDBJ whole genome shotgun (WGS) entry which is preliminary data.</text>
</comment>
<dbReference type="InterPro" id="IPR004375">
    <property type="entry name" value="NanQ/TabA/YiaL"/>
</dbReference>
<organism evidence="1 2">
    <name type="scientific">Kribbibacterium absianum</name>
    <dbReference type="NCBI Taxonomy" id="3044210"/>
    <lineage>
        <taxon>Bacteria</taxon>
        <taxon>Bacillati</taxon>
        <taxon>Actinomycetota</taxon>
        <taxon>Coriobacteriia</taxon>
        <taxon>Coriobacteriales</taxon>
        <taxon>Kribbibacteriaceae</taxon>
        <taxon>Kribbibacterium</taxon>
    </lineage>
</organism>
<gene>
    <name evidence="1" type="ORF">QJ043_06675</name>
</gene>
<evidence type="ECO:0000313" key="2">
    <source>
        <dbReference type="Proteomes" id="UP001431693"/>
    </source>
</evidence>
<dbReference type="RefSeq" id="WP_283712878.1">
    <property type="nucleotide sequence ID" value="NZ_JASJEW010000002.1"/>
</dbReference>
<keyword evidence="2" id="KW-1185">Reference proteome</keyword>
<dbReference type="InterPro" id="IPR037012">
    <property type="entry name" value="NanQ/TabA/YiaL_sf"/>
</dbReference>
<dbReference type="Gene3D" id="2.60.120.370">
    <property type="entry name" value="YhcH/YjgK/YiaL"/>
    <property type="match status" value="1"/>
</dbReference>
<evidence type="ECO:0000313" key="1">
    <source>
        <dbReference type="EMBL" id="MDJ1129758.1"/>
    </source>
</evidence>
<dbReference type="PANTHER" id="PTHR34986">
    <property type="entry name" value="EVOLVED BETA-GALACTOSIDASE SUBUNIT BETA"/>
    <property type="match status" value="1"/>
</dbReference>
<reference evidence="1" key="1">
    <citation type="submission" date="2023-05" db="EMBL/GenBank/DDBJ databases">
        <title>[olsenella] sp. nov., isolated from a pig farm feces dump.</title>
        <authorList>
            <person name="Chang Y.-H."/>
        </authorList>
    </citation>
    <scope>NUCLEOTIDE SEQUENCE</scope>
    <source>
        <strain evidence="1">YH-ols2217</strain>
    </source>
</reference>
<proteinExistence type="predicted"/>
<dbReference type="SUPFAM" id="SSF51197">
    <property type="entry name" value="Clavaminate synthase-like"/>
    <property type="match status" value="1"/>
</dbReference>
<sequence length="165" mass="18100">MIVASIDERRSPEVIEQIEGLGLSDEAKARLKRGLDWLAENDWKAQKLGRAEIDGDALFANVMAFETSSPDSKDHEAHRAYIDVHYVVEGEEHMAVAPVEACEAVTEYNERDDFALYRAPKDQETWVTARAGDVVVTEPGVAHKPGCCGENGPAPLKKAVVKVAL</sequence>
<protein>
    <submittedName>
        <fullName evidence="1">YhcH/YjgK/YiaL family protein</fullName>
    </submittedName>
</protein>
<dbReference type="PANTHER" id="PTHR34986:SF1">
    <property type="entry name" value="PROTEIN YIAL"/>
    <property type="match status" value="1"/>
</dbReference>
<dbReference type="NCBIfam" id="TIGR00022">
    <property type="entry name" value="YhcH/YjgK/YiaL family protein"/>
    <property type="match status" value="1"/>
</dbReference>
<dbReference type="EMBL" id="JASJEX010000003">
    <property type="protein sequence ID" value="MDJ1129758.1"/>
    <property type="molecule type" value="Genomic_DNA"/>
</dbReference>